<dbReference type="HOGENOM" id="CLU_3307197_0_0_9"/>
<protein>
    <submittedName>
        <fullName evidence="1">Uncharacterized protein</fullName>
    </submittedName>
</protein>
<organism evidence="1 2">
    <name type="scientific">Clostridium botulinum (strain Okra / Type B1)</name>
    <dbReference type="NCBI Taxonomy" id="498213"/>
    <lineage>
        <taxon>Bacteria</taxon>
        <taxon>Bacillati</taxon>
        <taxon>Bacillota</taxon>
        <taxon>Clostridia</taxon>
        <taxon>Eubacteriales</taxon>
        <taxon>Clostridiaceae</taxon>
        <taxon>Clostridium</taxon>
    </lineage>
</organism>
<accession>B1IL37</accession>
<sequence>MGFSSLSLVVAESNPAKHLLIERDLKRLSILAVVLRAIS</sequence>
<dbReference type="Proteomes" id="UP000008541">
    <property type="component" value="Chromosome"/>
</dbReference>
<dbReference type="KEGG" id="cbb:CLD_1687"/>
<proteinExistence type="predicted"/>
<evidence type="ECO:0000313" key="2">
    <source>
        <dbReference type="Proteomes" id="UP000008541"/>
    </source>
</evidence>
<evidence type="ECO:0000313" key="1">
    <source>
        <dbReference type="EMBL" id="ACA46516.1"/>
    </source>
</evidence>
<gene>
    <name evidence="1" type="ordered locus">CLD_1687</name>
</gene>
<name>B1IL37_CLOBK</name>
<dbReference type="AlphaFoldDB" id="B1IL37"/>
<dbReference type="EMBL" id="CP000939">
    <property type="protein sequence ID" value="ACA46516.1"/>
    <property type="molecule type" value="Genomic_DNA"/>
</dbReference>
<reference evidence="1 2" key="1">
    <citation type="journal article" date="2007" name="PLoS ONE">
        <title>Analysis of the neurotoxin complex genes in Clostridium botulinum A1-A4 and B1 strains: BoNT/A3, /Ba4 and /B1 clusters are located within plasmids.</title>
        <authorList>
            <person name="Smith T.J."/>
            <person name="Hill K.K."/>
            <person name="Foley B.T."/>
            <person name="Detter J.C."/>
            <person name="Munk A.C."/>
            <person name="Bruce D.C."/>
            <person name="Doggett N.A."/>
            <person name="Smith L.A."/>
            <person name="Marks J.D."/>
            <person name="Xie G."/>
            <person name="Brettin T.S."/>
        </authorList>
    </citation>
    <scope>NUCLEOTIDE SEQUENCE [LARGE SCALE GENOMIC DNA]</scope>
    <source>
        <strain evidence="2">Okra / Type B1</strain>
    </source>
</reference>